<name>A0A9X0MKJ4_BACCE</name>
<evidence type="ECO:0000256" key="6">
    <source>
        <dbReference type="ARBA" id="ARBA00023136"/>
    </source>
</evidence>
<organism evidence="9 10">
    <name type="scientific">Bacillus cereus</name>
    <dbReference type="NCBI Taxonomy" id="1396"/>
    <lineage>
        <taxon>Bacteria</taxon>
        <taxon>Bacillati</taxon>
        <taxon>Bacillota</taxon>
        <taxon>Bacilli</taxon>
        <taxon>Bacillales</taxon>
        <taxon>Bacillaceae</taxon>
        <taxon>Bacillus</taxon>
        <taxon>Bacillus cereus group</taxon>
    </lineage>
</organism>
<keyword evidence="6 7" id="KW-0472">Membrane</keyword>
<evidence type="ECO:0000256" key="3">
    <source>
        <dbReference type="ARBA" id="ARBA00007931"/>
    </source>
</evidence>
<comment type="similarity">
    <text evidence="3">Belongs to the peptidase M50B family.</text>
</comment>
<dbReference type="AlphaFoldDB" id="A0A9X0MKJ4"/>
<keyword evidence="4 7" id="KW-0812">Transmembrane</keyword>
<reference evidence="9 10" key="1">
    <citation type="submission" date="2015-12" db="EMBL/GenBank/DDBJ databases">
        <title>Bacillus cereus Group isolate.</title>
        <authorList>
            <person name="Kovac J."/>
        </authorList>
    </citation>
    <scope>NUCLEOTIDE SEQUENCE [LARGE SCALE GENOMIC DNA]</scope>
    <source>
        <strain evidence="9 10">FSL K6-0073</strain>
    </source>
</reference>
<comment type="caution">
    <text evidence="9">The sequence shown here is derived from an EMBL/GenBank/DDBJ whole genome shotgun (WGS) entry which is preliminary data.</text>
</comment>
<evidence type="ECO:0000256" key="2">
    <source>
        <dbReference type="ARBA" id="ARBA00004141"/>
    </source>
</evidence>
<dbReference type="Pfam" id="PF02163">
    <property type="entry name" value="Peptidase_M50"/>
    <property type="match status" value="1"/>
</dbReference>
<evidence type="ECO:0000256" key="1">
    <source>
        <dbReference type="ARBA" id="ARBA00001947"/>
    </source>
</evidence>
<dbReference type="GO" id="GO:0006508">
    <property type="term" value="P:proteolysis"/>
    <property type="evidence" value="ECO:0007669"/>
    <property type="project" value="InterPro"/>
</dbReference>
<gene>
    <name evidence="9" type="ORF">AT268_32020</name>
</gene>
<evidence type="ECO:0000256" key="7">
    <source>
        <dbReference type="SAM" id="Phobius"/>
    </source>
</evidence>
<evidence type="ECO:0000256" key="5">
    <source>
        <dbReference type="ARBA" id="ARBA00022989"/>
    </source>
</evidence>
<evidence type="ECO:0000313" key="9">
    <source>
        <dbReference type="EMBL" id="KXY51494.1"/>
    </source>
</evidence>
<evidence type="ECO:0000256" key="4">
    <source>
        <dbReference type="ARBA" id="ARBA00022692"/>
    </source>
</evidence>
<feature type="domain" description="Peptidase M50" evidence="8">
    <location>
        <begin position="32"/>
        <end position="127"/>
    </location>
</feature>
<comment type="subcellular location">
    <subcellularLocation>
        <location evidence="2">Membrane</location>
        <topology evidence="2">Multi-pass membrane protein</topology>
    </subcellularLocation>
</comment>
<feature type="transmembrane region" description="Helical" evidence="7">
    <location>
        <begin position="98"/>
        <end position="118"/>
    </location>
</feature>
<dbReference type="InterPro" id="IPR008915">
    <property type="entry name" value="Peptidase_M50"/>
</dbReference>
<evidence type="ECO:0000313" key="10">
    <source>
        <dbReference type="Proteomes" id="UP000075476"/>
    </source>
</evidence>
<dbReference type="EMBL" id="LOMO01000001">
    <property type="protein sequence ID" value="KXY51494.1"/>
    <property type="molecule type" value="Genomic_DNA"/>
</dbReference>
<dbReference type="GO" id="GO:0016020">
    <property type="term" value="C:membrane"/>
    <property type="evidence" value="ECO:0007669"/>
    <property type="project" value="UniProtKB-SubCell"/>
</dbReference>
<comment type="cofactor">
    <cofactor evidence="1">
        <name>Zn(2+)</name>
        <dbReference type="ChEBI" id="CHEBI:29105"/>
    </cofactor>
</comment>
<proteinExistence type="inferred from homology"/>
<dbReference type="Proteomes" id="UP000075476">
    <property type="component" value="Unassembled WGS sequence"/>
</dbReference>
<feature type="transmembrane region" description="Helical" evidence="7">
    <location>
        <begin position="20"/>
        <end position="41"/>
    </location>
</feature>
<protein>
    <submittedName>
        <fullName evidence="9">Peptidase M50</fullName>
    </submittedName>
</protein>
<sequence length="182" mass="21370">MYKNRYSKRIEFRRRFYMMYVFLGVLCFIKGLTALYLTTFIHELGHACMVLLNKGTIAEFEMGSGKNIFRIKKFTLSWGFKGRCRYDVPKNTHPLKKIIISLGGVMFTLLTAIVLIAYTEVNIFENLLQFKLSFTEWMLITCLTDITNLRPHKFIRRGKESKTDGLQVVEYLSLLIKKNKEQ</sequence>
<accession>A0A9X0MKJ4</accession>
<keyword evidence="5 7" id="KW-1133">Transmembrane helix</keyword>
<evidence type="ECO:0000259" key="8">
    <source>
        <dbReference type="Pfam" id="PF02163"/>
    </source>
</evidence>